<feature type="domain" description="DUF6729" evidence="2">
    <location>
        <begin position="143"/>
        <end position="343"/>
    </location>
</feature>
<feature type="region of interest" description="Disordered" evidence="1">
    <location>
        <begin position="1"/>
        <end position="34"/>
    </location>
</feature>
<proteinExistence type="predicted"/>
<name>A0A8H7RJ01_9FUNG</name>
<dbReference type="EMBL" id="JAEPRB010000845">
    <property type="protein sequence ID" value="KAG2211305.1"/>
    <property type="molecule type" value="Genomic_DNA"/>
</dbReference>
<gene>
    <name evidence="3" type="ORF">INT45_003587</name>
</gene>
<accession>A0A8H7RJ01</accession>
<dbReference type="Proteomes" id="UP000646827">
    <property type="component" value="Unassembled WGS sequence"/>
</dbReference>
<evidence type="ECO:0000313" key="4">
    <source>
        <dbReference type="Proteomes" id="UP000646827"/>
    </source>
</evidence>
<dbReference type="OrthoDB" id="2287981at2759"/>
<organism evidence="3 4">
    <name type="scientific">Circinella minor</name>
    <dbReference type="NCBI Taxonomy" id="1195481"/>
    <lineage>
        <taxon>Eukaryota</taxon>
        <taxon>Fungi</taxon>
        <taxon>Fungi incertae sedis</taxon>
        <taxon>Mucoromycota</taxon>
        <taxon>Mucoromycotina</taxon>
        <taxon>Mucoromycetes</taxon>
        <taxon>Mucorales</taxon>
        <taxon>Lichtheimiaceae</taxon>
        <taxon>Circinella</taxon>
    </lineage>
</organism>
<sequence length="363" mass="41726">MSFNFAQRGRKPGTKNKPDHKAGRPSKPLPKGQQLISFANSNLDTRHEVHVRNPETAASNAEGSYVEDAQEDLGIADEMASIFQLLNENGSDEQGDIADDLDMDDDWVDENDPVPVADFNNEEEEGGVLQEYFKGLQQRFRKDGKIKEYENGTFWVHPKDPYFALMKSDLNPAALYLPRVFLWFPHLLIDKVLECPKCKEKALECSECKKKGSECSKHAKQSELGQKGYTQTPYARRVVDLNGCFYIMGYRYECKDKNCSATFISNDARIIRQLPKVLQCEYPGYITHRGGLSKTVGDLYQPCVQNSVGPKRFHNILRELNRLTYARRYLQYLQAVFIRQQQQPTLRQHLFKEEIISFSTFDD</sequence>
<protein>
    <recommendedName>
        <fullName evidence="2">DUF6729 domain-containing protein</fullName>
    </recommendedName>
</protein>
<keyword evidence="4" id="KW-1185">Reference proteome</keyword>
<evidence type="ECO:0000313" key="3">
    <source>
        <dbReference type="EMBL" id="KAG2211305.1"/>
    </source>
</evidence>
<comment type="caution">
    <text evidence="3">The sequence shown here is derived from an EMBL/GenBank/DDBJ whole genome shotgun (WGS) entry which is preliminary data.</text>
</comment>
<dbReference type="Pfam" id="PF20499">
    <property type="entry name" value="DUF6729"/>
    <property type="match status" value="1"/>
</dbReference>
<dbReference type="InterPro" id="IPR046616">
    <property type="entry name" value="DUF6729"/>
</dbReference>
<dbReference type="AlphaFoldDB" id="A0A8H7RJ01"/>
<reference evidence="3 4" key="1">
    <citation type="submission" date="2020-12" db="EMBL/GenBank/DDBJ databases">
        <title>Metabolic potential, ecology and presence of endohyphal bacteria is reflected in genomic diversity of Mucoromycotina.</title>
        <authorList>
            <person name="Muszewska A."/>
            <person name="Okrasinska A."/>
            <person name="Steczkiewicz K."/>
            <person name="Drgas O."/>
            <person name="Orlowska M."/>
            <person name="Perlinska-Lenart U."/>
            <person name="Aleksandrzak-Piekarczyk T."/>
            <person name="Szatraj K."/>
            <person name="Zielenkiewicz U."/>
            <person name="Pilsyk S."/>
            <person name="Malc E."/>
            <person name="Mieczkowski P."/>
            <person name="Kruszewska J.S."/>
            <person name="Biernat P."/>
            <person name="Pawlowska J."/>
        </authorList>
    </citation>
    <scope>NUCLEOTIDE SEQUENCE [LARGE SCALE GENOMIC DNA]</scope>
    <source>
        <strain evidence="3 4">CBS 142.35</strain>
    </source>
</reference>
<evidence type="ECO:0000259" key="2">
    <source>
        <dbReference type="Pfam" id="PF20499"/>
    </source>
</evidence>
<evidence type="ECO:0000256" key="1">
    <source>
        <dbReference type="SAM" id="MobiDB-lite"/>
    </source>
</evidence>